<name>A0A812JXF8_9DINO</name>
<evidence type="ECO:0000313" key="1">
    <source>
        <dbReference type="EMBL" id="CAE7212993.1"/>
    </source>
</evidence>
<keyword evidence="2" id="KW-1185">Reference proteome</keyword>
<proteinExistence type="predicted"/>
<protein>
    <recommendedName>
        <fullName evidence="3">Fe2OG dioxygenase domain-containing protein</fullName>
    </recommendedName>
</protein>
<comment type="caution">
    <text evidence="1">The sequence shown here is derived from an EMBL/GenBank/DDBJ whole genome shotgun (WGS) entry which is preliminary data.</text>
</comment>
<organism evidence="1 2">
    <name type="scientific">Symbiodinium natans</name>
    <dbReference type="NCBI Taxonomy" id="878477"/>
    <lineage>
        <taxon>Eukaryota</taxon>
        <taxon>Sar</taxon>
        <taxon>Alveolata</taxon>
        <taxon>Dinophyceae</taxon>
        <taxon>Suessiales</taxon>
        <taxon>Symbiodiniaceae</taxon>
        <taxon>Symbiodinium</taxon>
    </lineage>
</organism>
<accession>A0A812JXF8</accession>
<dbReference type="Proteomes" id="UP000604046">
    <property type="component" value="Unassembled WGS sequence"/>
</dbReference>
<gene>
    <name evidence="1" type="ORF">SNAT2548_LOCUS7271</name>
</gene>
<dbReference type="OrthoDB" id="443916at2759"/>
<dbReference type="EMBL" id="CAJNDS010000502">
    <property type="protein sequence ID" value="CAE7212993.1"/>
    <property type="molecule type" value="Genomic_DNA"/>
</dbReference>
<evidence type="ECO:0008006" key="3">
    <source>
        <dbReference type="Google" id="ProtNLM"/>
    </source>
</evidence>
<evidence type="ECO:0000313" key="2">
    <source>
        <dbReference type="Proteomes" id="UP000604046"/>
    </source>
</evidence>
<reference evidence="1" key="1">
    <citation type="submission" date="2021-02" db="EMBL/GenBank/DDBJ databases">
        <authorList>
            <person name="Dougan E. K."/>
            <person name="Rhodes N."/>
            <person name="Thang M."/>
            <person name="Chan C."/>
        </authorList>
    </citation>
    <scope>NUCLEOTIDE SEQUENCE</scope>
</reference>
<dbReference type="AlphaFoldDB" id="A0A812JXF8"/>
<sequence>MPAFQAHLPFVQPLLDAMVRPECNCFFLTFLGARPDGQRYHTDNYFENFCGGSRASDLVTVAYLEADEAMVGGELVVLKVSASEVGPIRHGCEAPEQVLQVVRPSPGMVVDFDGQLLHGVRAFQGPTQRVSAVLEQCRLQHQIARKTPRFSVFCQRSNEELILA</sequence>